<accession>A0A839GJC3</accession>
<gene>
    <name evidence="1" type="ORF">FHS90_003696</name>
</gene>
<dbReference type="Proteomes" id="UP000563094">
    <property type="component" value="Unassembled WGS sequence"/>
</dbReference>
<sequence>MIPQLVNQRGNFDDVRISLQLNNYSLEHLEAAIQNEKAKPQPRQTVIKLIEKYINKNVNEK</sequence>
<proteinExistence type="predicted"/>
<protein>
    <submittedName>
        <fullName evidence="1">Uncharacterized protein</fullName>
    </submittedName>
</protein>
<reference evidence="1 2" key="1">
    <citation type="submission" date="2020-08" db="EMBL/GenBank/DDBJ databases">
        <title>Genomic Encyclopedia of Type Strains, Phase IV (KMG-IV): sequencing the most valuable type-strain genomes for metagenomic binning, comparative biology and taxonomic classification.</title>
        <authorList>
            <person name="Goeker M."/>
        </authorList>
    </citation>
    <scope>NUCLEOTIDE SEQUENCE [LARGE SCALE GENOMIC DNA]</scope>
    <source>
        <strain evidence="1 2">DSM 29854</strain>
    </source>
</reference>
<organism evidence="1 2">
    <name type="scientific">Rufibacter quisquiliarum</name>
    <dbReference type="NCBI Taxonomy" id="1549639"/>
    <lineage>
        <taxon>Bacteria</taxon>
        <taxon>Pseudomonadati</taxon>
        <taxon>Bacteroidota</taxon>
        <taxon>Cytophagia</taxon>
        <taxon>Cytophagales</taxon>
        <taxon>Hymenobacteraceae</taxon>
        <taxon>Rufibacter</taxon>
    </lineage>
</organism>
<evidence type="ECO:0000313" key="2">
    <source>
        <dbReference type="Proteomes" id="UP000563094"/>
    </source>
</evidence>
<evidence type="ECO:0000313" key="1">
    <source>
        <dbReference type="EMBL" id="MBA9078962.1"/>
    </source>
</evidence>
<dbReference type="RefSeq" id="WP_182514019.1">
    <property type="nucleotide sequence ID" value="NZ_JACJIQ010000017.1"/>
</dbReference>
<dbReference type="EMBL" id="JACJIQ010000017">
    <property type="protein sequence ID" value="MBA9078962.1"/>
    <property type="molecule type" value="Genomic_DNA"/>
</dbReference>
<keyword evidence="2" id="KW-1185">Reference proteome</keyword>
<comment type="caution">
    <text evidence="1">The sequence shown here is derived from an EMBL/GenBank/DDBJ whole genome shotgun (WGS) entry which is preliminary data.</text>
</comment>
<dbReference type="AlphaFoldDB" id="A0A839GJC3"/>
<name>A0A839GJC3_9BACT</name>